<proteinExistence type="predicted"/>
<comment type="caution">
    <text evidence="1">The sequence shown here is derived from an EMBL/GenBank/DDBJ whole genome shotgun (WGS) entry which is preliminary data.</text>
</comment>
<reference evidence="1 2" key="1">
    <citation type="submission" date="2023-12" db="EMBL/GenBank/DDBJ databases">
        <title>30 novel species of actinomycetes from the DSMZ collection.</title>
        <authorList>
            <person name="Nouioui I."/>
        </authorList>
    </citation>
    <scope>NUCLEOTIDE SEQUENCE [LARGE SCALE GENOMIC DNA]</scope>
    <source>
        <strain evidence="1 2">DSM 41528</strain>
    </source>
</reference>
<keyword evidence="2" id="KW-1185">Reference proteome</keyword>
<gene>
    <name evidence="1" type="ORF">V2J85_40650</name>
</gene>
<feature type="non-terminal residue" evidence="1">
    <location>
        <position position="1"/>
    </location>
</feature>
<dbReference type="Proteomes" id="UP001307760">
    <property type="component" value="Unassembled WGS sequence"/>
</dbReference>
<sequence length="70" mass="7430">PVTRAQGDERLTVYVATEGEPYPVRITADGPDEKGTVDFSGFDRPVPDATPSADETVDVTALLGRSVKPV</sequence>
<dbReference type="EMBL" id="JAZBJP010000150">
    <property type="protein sequence ID" value="MEE4425574.1"/>
    <property type="molecule type" value="Genomic_DNA"/>
</dbReference>
<protein>
    <submittedName>
        <fullName evidence="1">Uncharacterized protein</fullName>
    </submittedName>
</protein>
<evidence type="ECO:0000313" key="2">
    <source>
        <dbReference type="Proteomes" id="UP001307760"/>
    </source>
</evidence>
<accession>A0ABU7P353</accession>
<name>A0ABU7P353_9ACTN</name>
<evidence type="ECO:0000313" key="1">
    <source>
        <dbReference type="EMBL" id="MEE4425574.1"/>
    </source>
</evidence>
<organism evidence="1 2">
    <name type="scientific">Streptomyces bugieae</name>
    <dbReference type="NCBI Taxonomy" id="3098223"/>
    <lineage>
        <taxon>Bacteria</taxon>
        <taxon>Bacillati</taxon>
        <taxon>Actinomycetota</taxon>
        <taxon>Actinomycetes</taxon>
        <taxon>Kitasatosporales</taxon>
        <taxon>Streptomycetaceae</taxon>
        <taxon>Streptomyces</taxon>
    </lineage>
</organism>